<reference evidence="3" key="1">
    <citation type="journal article" date="2024" name="IScience">
        <title>Strigolactones Initiate the Formation of Haustorium-like Structures in Castilleja.</title>
        <authorList>
            <person name="Buerger M."/>
            <person name="Peterson D."/>
            <person name="Chory J."/>
        </authorList>
    </citation>
    <scope>NUCLEOTIDE SEQUENCE [LARGE SCALE GENOMIC DNA]</scope>
</reference>
<feature type="transmembrane region" description="Helical" evidence="1">
    <location>
        <begin position="96"/>
        <end position="121"/>
    </location>
</feature>
<dbReference type="Proteomes" id="UP001632038">
    <property type="component" value="Unassembled WGS sequence"/>
</dbReference>
<feature type="transmembrane region" description="Helical" evidence="1">
    <location>
        <begin position="142"/>
        <end position="163"/>
    </location>
</feature>
<feature type="transmembrane region" description="Helical" evidence="1">
    <location>
        <begin position="261"/>
        <end position="294"/>
    </location>
</feature>
<evidence type="ECO:0000256" key="1">
    <source>
        <dbReference type="SAM" id="Phobius"/>
    </source>
</evidence>
<gene>
    <name evidence="2" type="ORF">CASFOL_012530</name>
</gene>
<dbReference type="EMBL" id="JAVIJP010000016">
    <property type="protein sequence ID" value="KAL3641715.1"/>
    <property type="molecule type" value="Genomic_DNA"/>
</dbReference>
<name>A0ABD3DHB1_9LAMI</name>
<evidence type="ECO:0000313" key="3">
    <source>
        <dbReference type="Proteomes" id="UP001632038"/>
    </source>
</evidence>
<keyword evidence="3" id="KW-1185">Reference proteome</keyword>
<sequence length="336" mass="38983">MDREQEEMQFLGLFGIYKESFKLIFKLRKIFTQITLTLILPLCFIFLAQQEISDILDDKILFNKFILSDTKPETRNYNKLADLISLESATYILLTIFYYVFVFAFSLLATSAIVYTIACEYTSREITFKKIMSVVPRVWRRLIITFLCAFFAFMAYNFVFGLVMYLWRRSDYPDFVFVVVLVLYGLGFVYMTIVWQLASVVSVMEDLRGFKAVRKGMSLIKGKVFVAVVIFVKLNVALVVIYCVFMVYVMDYGYYGEEKTSVLTCVGIGLVCLLGLMMVVLYGLVLQTVIYFVCKSRHHENIDKVMLSEHLEGIYLGEYVPLKAAAKEVQMEEYRV</sequence>
<protein>
    <submittedName>
        <fullName evidence="2">Uncharacterized protein</fullName>
    </submittedName>
</protein>
<keyword evidence="1" id="KW-1133">Transmembrane helix</keyword>
<dbReference type="PANTHER" id="PTHR33133">
    <property type="entry name" value="OS08G0107100 PROTEIN-RELATED"/>
    <property type="match status" value="1"/>
</dbReference>
<keyword evidence="1" id="KW-0472">Membrane</keyword>
<feature type="transmembrane region" description="Helical" evidence="1">
    <location>
        <begin position="30"/>
        <end position="48"/>
    </location>
</feature>
<dbReference type="AlphaFoldDB" id="A0ABD3DHB1"/>
<keyword evidence="1" id="KW-0812">Transmembrane</keyword>
<proteinExistence type="predicted"/>
<feature type="transmembrane region" description="Helical" evidence="1">
    <location>
        <begin position="224"/>
        <end position="249"/>
    </location>
</feature>
<feature type="transmembrane region" description="Helical" evidence="1">
    <location>
        <begin position="175"/>
        <end position="203"/>
    </location>
</feature>
<comment type="caution">
    <text evidence="2">The sequence shown here is derived from an EMBL/GenBank/DDBJ whole genome shotgun (WGS) entry which is preliminary data.</text>
</comment>
<evidence type="ECO:0000313" key="2">
    <source>
        <dbReference type="EMBL" id="KAL3641715.1"/>
    </source>
</evidence>
<dbReference type="PANTHER" id="PTHR33133:SF51">
    <property type="entry name" value="THH1_TOM1_TOM3 DOMAIN-CONTAINING PROTEIN"/>
    <property type="match status" value="1"/>
</dbReference>
<accession>A0ABD3DHB1</accession>
<organism evidence="2 3">
    <name type="scientific">Castilleja foliolosa</name>
    <dbReference type="NCBI Taxonomy" id="1961234"/>
    <lineage>
        <taxon>Eukaryota</taxon>
        <taxon>Viridiplantae</taxon>
        <taxon>Streptophyta</taxon>
        <taxon>Embryophyta</taxon>
        <taxon>Tracheophyta</taxon>
        <taxon>Spermatophyta</taxon>
        <taxon>Magnoliopsida</taxon>
        <taxon>eudicotyledons</taxon>
        <taxon>Gunneridae</taxon>
        <taxon>Pentapetalae</taxon>
        <taxon>asterids</taxon>
        <taxon>lamiids</taxon>
        <taxon>Lamiales</taxon>
        <taxon>Orobanchaceae</taxon>
        <taxon>Pedicularideae</taxon>
        <taxon>Castillejinae</taxon>
        <taxon>Castilleja</taxon>
    </lineage>
</organism>